<reference evidence="2" key="1">
    <citation type="submission" date="2021-12" db="EMBL/GenBank/DDBJ databases">
        <authorList>
            <person name="King R."/>
        </authorList>
    </citation>
    <scope>NUCLEOTIDE SEQUENCE</scope>
</reference>
<evidence type="ECO:0000256" key="1">
    <source>
        <dbReference type="SAM" id="MobiDB-lite"/>
    </source>
</evidence>
<feature type="region of interest" description="Disordered" evidence="1">
    <location>
        <begin position="45"/>
        <end position="80"/>
    </location>
</feature>
<dbReference type="OrthoDB" id="7450257at2759"/>
<dbReference type="AlphaFoldDB" id="A0A9P0BIY1"/>
<keyword evidence="3" id="KW-1185">Reference proteome</keyword>
<feature type="compositionally biased region" description="Polar residues" evidence="1">
    <location>
        <begin position="45"/>
        <end position="73"/>
    </location>
</feature>
<evidence type="ECO:0000313" key="3">
    <source>
        <dbReference type="Proteomes" id="UP001154078"/>
    </source>
</evidence>
<proteinExistence type="predicted"/>
<gene>
    <name evidence="2" type="ORF">MELIAE_LOCUS11950</name>
</gene>
<name>A0A9P0BIY1_BRAAE</name>
<dbReference type="EMBL" id="OV121139">
    <property type="protein sequence ID" value="CAH0562943.1"/>
    <property type="molecule type" value="Genomic_DNA"/>
</dbReference>
<dbReference type="Proteomes" id="UP001154078">
    <property type="component" value="Chromosome 8"/>
</dbReference>
<accession>A0A9P0BIY1</accession>
<organism evidence="2 3">
    <name type="scientific">Brassicogethes aeneus</name>
    <name type="common">Rape pollen beetle</name>
    <name type="synonym">Meligethes aeneus</name>
    <dbReference type="NCBI Taxonomy" id="1431903"/>
    <lineage>
        <taxon>Eukaryota</taxon>
        <taxon>Metazoa</taxon>
        <taxon>Ecdysozoa</taxon>
        <taxon>Arthropoda</taxon>
        <taxon>Hexapoda</taxon>
        <taxon>Insecta</taxon>
        <taxon>Pterygota</taxon>
        <taxon>Neoptera</taxon>
        <taxon>Endopterygota</taxon>
        <taxon>Coleoptera</taxon>
        <taxon>Polyphaga</taxon>
        <taxon>Cucujiformia</taxon>
        <taxon>Nitidulidae</taxon>
        <taxon>Meligethinae</taxon>
        <taxon>Brassicogethes</taxon>
    </lineage>
</organism>
<evidence type="ECO:0000313" key="2">
    <source>
        <dbReference type="EMBL" id="CAH0562943.1"/>
    </source>
</evidence>
<sequence>MRRGVNQTTNEGMVLRSHRHGQEAARSLPILTGALQTNPNAFWNQETETTDGQPSSTATVHQQATLPGTSLTSPHHHSARIPTAPEEWQFTQVNATDNGQGFSSNSTQGRNVPLLINGDNDPQTGRQHTMGWIPPFTSGTQFINNIAAHTGAVPRNSYYNDNVQLNNQSFLPPTNVNSNQQGWRGSGQPVFLETQTRNVNIADVCKISRRALFEEWCAYKKNERPLKILLKIRSYLPTDIPEVIEQNLKENSISFCRQINKWWQECFRSRKKLEKDHAVWLNGTMTINLNKRPTTSPQGPSSSMGRPQKLFEELSQKSKIRRVEPLVKNHTSKELCFAAERSRRFSTTNSTTSNTITTIKAIALYYDLNLTVRKYEILRSVVNAMHPDCFPSYRSLLTTKNKYLPAHISVTETSAEVDLQELLEKTTISILNISNLSKCQTSDLKLICKWGFDGSSGHSLYKQKFASPSATDEYMFLTAMVPIQLIDRSKNIISCNFKTSSTFYCRPIKFTFIKECAEIIRQEEKNVVQSINALKTYEISVGDANFKVSFEMLFTMFDGSVANILSQTNSSAKCIICGATPKEMNLDTVLTKYPKVENYRFGISTLHCWIRFFECLLHIAYRLPIKTWQVKGEPNKAIFKNTKKSIQEGFKSKLHLIVDKPKPGCGSTNDGNTARKFFQNPQLSAEITGISKDLIIKFHTIIRVLVSGFKINVEKLKPLLNETRSLYLSLYNWYYMPSSVHKVLVHGCEIIDFFEFPIGQLSEDALEARHKEFRKIRLHNSRKTSRTDTNYDIIRNLIMSSDPELASLRQIKSLEKRSDYSDIKEYFIIEESLNDSGFFSG</sequence>
<protein>
    <submittedName>
        <fullName evidence="2">Uncharacterized protein</fullName>
    </submittedName>
</protein>